<name>A0A502EW88_9FLAO</name>
<dbReference type="OrthoDB" id="9810174at2"/>
<dbReference type="Proteomes" id="UP000319700">
    <property type="component" value="Unassembled WGS sequence"/>
</dbReference>
<dbReference type="AlphaFoldDB" id="A0A502EW88"/>
<protein>
    <submittedName>
        <fullName evidence="2">Phage tail protein</fullName>
    </submittedName>
</protein>
<dbReference type="RefSeq" id="WP_140506780.1">
    <property type="nucleotide sequence ID" value="NZ_RCZH01000006.1"/>
</dbReference>
<reference evidence="2 3" key="1">
    <citation type="journal article" date="2019" name="Environ. Microbiol.">
        <title>Species interactions and distinct microbial communities in high Arctic permafrost affected cryosols are associated with the CH4 and CO2 gas fluxes.</title>
        <authorList>
            <person name="Altshuler I."/>
            <person name="Hamel J."/>
            <person name="Turney S."/>
            <person name="Magnuson E."/>
            <person name="Levesque R."/>
            <person name="Greer C."/>
            <person name="Whyte L.G."/>
        </authorList>
    </citation>
    <scope>NUCLEOTIDE SEQUENCE [LARGE SCALE GENOMIC DNA]</scope>
    <source>
        <strain evidence="2 3">42</strain>
    </source>
</reference>
<organism evidence="2 3">
    <name type="scientific">Flavobacterium pectinovorum</name>
    <dbReference type="NCBI Taxonomy" id="29533"/>
    <lineage>
        <taxon>Bacteria</taxon>
        <taxon>Pseudomonadati</taxon>
        <taxon>Bacteroidota</taxon>
        <taxon>Flavobacteriia</taxon>
        <taxon>Flavobacteriales</taxon>
        <taxon>Flavobacteriaceae</taxon>
        <taxon>Flavobacterium</taxon>
    </lineage>
</organism>
<dbReference type="Pfam" id="PF07484">
    <property type="entry name" value="Collar"/>
    <property type="match status" value="1"/>
</dbReference>
<dbReference type="InterPro" id="IPR037053">
    <property type="entry name" value="Phage_tail_collar_dom_sf"/>
</dbReference>
<comment type="caution">
    <text evidence="2">The sequence shown here is derived from an EMBL/GenBank/DDBJ whole genome shotgun (WGS) entry which is preliminary data.</text>
</comment>
<gene>
    <name evidence="2" type="ORF">EAH81_10885</name>
</gene>
<feature type="domain" description="Phage tail collar" evidence="1">
    <location>
        <begin position="6"/>
        <end position="61"/>
    </location>
</feature>
<evidence type="ECO:0000259" key="1">
    <source>
        <dbReference type="Pfam" id="PF07484"/>
    </source>
</evidence>
<evidence type="ECO:0000313" key="2">
    <source>
        <dbReference type="EMBL" id="TPG40840.1"/>
    </source>
</evidence>
<dbReference type="SUPFAM" id="SSF88874">
    <property type="entry name" value="Receptor-binding domain of short tail fibre protein gp12"/>
    <property type="match status" value="1"/>
</dbReference>
<keyword evidence="3" id="KW-1185">Reference proteome</keyword>
<dbReference type="EMBL" id="RCZH01000006">
    <property type="protein sequence ID" value="TPG40840.1"/>
    <property type="molecule type" value="Genomic_DNA"/>
</dbReference>
<sequence length="179" mass="18500">MEGTIGEIRLFAGNFAPRNWSYCNGALVAIQSNTALFSILGTYYGGNGTTSFGLPDLRGRVALGAGLGPGLSDYSIGDIAGSSSITLTTAEIPPHTHISSANVVVSAYSDEGDVNTPNGNVLAAKTGMFSSGGADTSLKPIPYPVAVSLAGNNQPLQLNQPSIGMNYIICMYGAFPYRN</sequence>
<dbReference type="Gene3D" id="3.90.1340.10">
    <property type="entry name" value="Phage tail collar domain"/>
    <property type="match status" value="1"/>
</dbReference>
<evidence type="ECO:0000313" key="3">
    <source>
        <dbReference type="Proteomes" id="UP000319700"/>
    </source>
</evidence>
<proteinExistence type="predicted"/>
<accession>A0A502EW88</accession>
<dbReference type="InterPro" id="IPR011083">
    <property type="entry name" value="Phage_tail_collar_dom"/>
</dbReference>